<dbReference type="Proteomes" id="UP000601736">
    <property type="component" value="Unassembled WGS sequence"/>
</dbReference>
<evidence type="ECO:0000256" key="2">
    <source>
        <dbReference type="ARBA" id="ARBA00007430"/>
    </source>
</evidence>
<dbReference type="PANTHER" id="PTHR30250">
    <property type="entry name" value="PST FAMILY PREDICTED COLANIC ACID TRANSPORTER"/>
    <property type="match status" value="1"/>
</dbReference>
<evidence type="ECO:0000256" key="6">
    <source>
        <dbReference type="ARBA" id="ARBA00023136"/>
    </source>
</evidence>
<dbReference type="AlphaFoldDB" id="A0A8H8Z139"/>
<keyword evidence="3" id="KW-1003">Cell membrane</keyword>
<evidence type="ECO:0000256" key="5">
    <source>
        <dbReference type="ARBA" id="ARBA00022989"/>
    </source>
</evidence>
<evidence type="ECO:0000313" key="9">
    <source>
        <dbReference type="Proteomes" id="UP000601736"/>
    </source>
</evidence>
<comment type="similarity">
    <text evidence="2">Belongs to the polysaccharide synthase family.</text>
</comment>
<evidence type="ECO:0000313" key="8">
    <source>
        <dbReference type="EMBL" id="CAE6511893.1"/>
    </source>
</evidence>
<organism evidence="8 9">
    <name type="scientific">Nitrosomonas nitrosa</name>
    <dbReference type="NCBI Taxonomy" id="52442"/>
    <lineage>
        <taxon>Bacteria</taxon>
        <taxon>Pseudomonadati</taxon>
        <taxon>Pseudomonadota</taxon>
        <taxon>Betaproteobacteria</taxon>
        <taxon>Nitrosomonadales</taxon>
        <taxon>Nitrosomonadaceae</taxon>
        <taxon>Nitrosomonas</taxon>
    </lineage>
</organism>
<accession>A0A8H8Z139</accession>
<evidence type="ECO:0000256" key="4">
    <source>
        <dbReference type="ARBA" id="ARBA00022692"/>
    </source>
</evidence>
<feature type="transmembrane region" description="Helical" evidence="7">
    <location>
        <begin position="273"/>
        <end position="293"/>
    </location>
</feature>
<evidence type="ECO:0000256" key="3">
    <source>
        <dbReference type="ARBA" id="ARBA00022475"/>
    </source>
</evidence>
<feature type="transmembrane region" description="Helical" evidence="7">
    <location>
        <begin position="476"/>
        <end position="494"/>
    </location>
</feature>
<dbReference type="InterPro" id="IPR050833">
    <property type="entry name" value="Poly_Biosynth_Transport"/>
</dbReference>
<dbReference type="OrthoDB" id="8538786at2"/>
<proteinExistence type="inferred from homology"/>
<dbReference type="RefSeq" id="WP_143068220.1">
    <property type="nucleotide sequence ID" value="NZ_JAGFJN010000289.1"/>
</dbReference>
<feature type="transmembrane region" description="Helical" evidence="7">
    <location>
        <begin position="314"/>
        <end position="332"/>
    </location>
</feature>
<keyword evidence="6 7" id="KW-0472">Membrane</keyword>
<comment type="subcellular location">
    <subcellularLocation>
        <location evidence="1">Cell membrane</location>
        <topology evidence="1">Multi-pass membrane protein</topology>
    </subcellularLocation>
</comment>
<feature type="transmembrane region" description="Helical" evidence="7">
    <location>
        <begin position="202"/>
        <end position="222"/>
    </location>
</feature>
<comment type="caution">
    <text evidence="8">The sequence shown here is derived from an EMBL/GenBank/DDBJ whole genome shotgun (WGS) entry which is preliminary data.</text>
</comment>
<feature type="transmembrane region" description="Helical" evidence="7">
    <location>
        <begin position="71"/>
        <end position="88"/>
    </location>
</feature>
<dbReference type="EMBL" id="CAJNAP010000034">
    <property type="protein sequence ID" value="CAE6511893.1"/>
    <property type="molecule type" value="Genomic_DNA"/>
</dbReference>
<name>A0A8H8Z139_9PROT</name>
<gene>
    <name evidence="8" type="ORF">NMYAN_40027</name>
</gene>
<keyword evidence="4 7" id="KW-0812">Transmembrane</keyword>
<feature type="transmembrane region" description="Helical" evidence="7">
    <location>
        <begin position="109"/>
        <end position="128"/>
    </location>
</feature>
<feature type="transmembrane region" description="Helical" evidence="7">
    <location>
        <begin position="407"/>
        <end position="428"/>
    </location>
</feature>
<feature type="transmembrane region" description="Helical" evidence="7">
    <location>
        <begin position="140"/>
        <end position="163"/>
    </location>
</feature>
<keyword evidence="5 7" id="KW-1133">Transmembrane helix</keyword>
<dbReference type="PANTHER" id="PTHR30250:SF10">
    <property type="entry name" value="LIPOPOLYSACCHARIDE BIOSYNTHESIS PROTEIN WZXC"/>
    <property type="match status" value="1"/>
</dbReference>
<feature type="transmembrane region" description="Helical" evidence="7">
    <location>
        <begin position="42"/>
        <end position="65"/>
    </location>
</feature>
<evidence type="ECO:0000256" key="1">
    <source>
        <dbReference type="ARBA" id="ARBA00004651"/>
    </source>
</evidence>
<dbReference type="CDD" id="cd13127">
    <property type="entry name" value="MATE_tuaB_like"/>
    <property type="match status" value="1"/>
</dbReference>
<sequence length="518" mass="57317">MCCVRKFSPFTVNHKYDLSTAKEVNPKRPNISAMTSFRSSLFYVYTSKYSTFIIYFITTIILARILTPEDIGIYTVASVFVGLGQVLREFGINNYIIQEKDLTAERIRAAFTLNLLFGWGIALVMYFARTPIGNFYENEAVSDVIGLLCINFLLVPIGAITFAHIRREMRFKHTMIIQIGSSLVSAVVGVSAALAGESYRSLVWSAIAGTLTSVLLTLVFRPPGVLLLPGFREIPHVFTFCRYAGSSTLISHMGNSAPDLIIGKILDMNAVGIFGRAVGAISIFSKVIMEGLVGIMFPRFSKQHRDGGIDKHQYLILSSSITALAWPFYAILALLSEPVIYILFGKTWLESAPILSILCINAILLYAISLVDQVLISTGRIRISFRLNVTVHTLNVIAILLSAHYGLIWVAVAMTCVSIIKLVIYQIVGQRALDIGFSSFATIYRKSMLLTVMTSIPSLVVILMGGNASLIYLPNMLMLILVTGLSWIAAGWLLKLPLFDEIIKILSHINRYRLNGKS</sequence>
<feature type="transmembrane region" description="Helical" evidence="7">
    <location>
        <begin position="352"/>
        <end position="371"/>
    </location>
</feature>
<feature type="transmembrane region" description="Helical" evidence="7">
    <location>
        <begin position="449"/>
        <end position="470"/>
    </location>
</feature>
<dbReference type="Pfam" id="PF13440">
    <property type="entry name" value="Polysacc_synt_3"/>
    <property type="match status" value="1"/>
</dbReference>
<evidence type="ECO:0000256" key="7">
    <source>
        <dbReference type="SAM" id="Phobius"/>
    </source>
</evidence>
<dbReference type="GO" id="GO:0005886">
    <property type="term" value="C:plasma membrane"/>
    <property type="evidence" value="ECO:0007669"/>
    <property type="project" value="UniProtKB-SubCell"/>
</dbReference>
<reference evidence="8" key="1">
    <citation type="submission" date="2021-02" db="EMBL/GenBank/DDBJ databases">
        <authorList>
            <person name="Han P."/>
        </authorList>
    </citation>
    <scope>NUCLEOTIDE SEQUENCE</scope>
    <source>
        <strain evidence="8">Nitrosomonas nitrosa 18-3D</strain>
    </source>
</reference>
<feature type="transmembrane region" description="Helical" evidence="7">
    <location>
        <begin position="383"/>
        <end position="401"/>
    </location>
</feature>
<protein>
    <submittedName>
        <fullName evidence="8">Membrane protein involved in the export of O-antigen and teichoic acid</fullName>
    </submittedName>
</protein>